<evidence type="ECO:0000256" key="1">
    <source>
        <dbReference type="SAM" id="SignalP"/>
    </source>
</evidence>
<dbReference type="Proteomes" id="UP000321612">
    <property type="component" value="Unassembled WGS sequence"/>
</dbReference>
<accession>A0A5C8GJA1</accession>
<dbReference type="AlphaFoldDB" id="A0A5C8GJA1"/>
<gene>
    <name evidence="2" type="ORF">ETF27_06160</name>
</gene>
<name>A0A5C8GJA1_9BACT</name>
<proteinExistence type="predicted"/>
<keyword evidence="3" id="KW-1185">Reference proteome</keyword>
<evidence type="ECO:0000313" key="3">
    <source>
        <dbReference type="Proteomes" id="UP000321612"/>
    </source>
</evidence>
<protein>
    <submittedName>
        <fullName evidence="2">Uncharacterized protein</fullName>
    </submittedName>
</protein>
<reference evidence="3" key="1">
    <citation type="submission" date="2019-05" db="EMBL/GenBank/DDBJ databases">
        <title>Prevotella brunnea sp. nov., isolated from a wound of a patient.</title>
        <authorList>
            <person name="Buhl M."/>
        </authorList>
    </citation>
    <scope>NUCLEOTIDE SEQUENCE [LARGE SCALE GENOMIC DNA]</scope>
    <source>
        <strain evidence="3">A2672</strain>
    </source>
</reference>
<dbReference type="RefSeq" id="WP_147785596.1">
    <property type="nucleotide sequence ID" value="NZ_SDIK01000044.1"/>
</dbReference>
<dbReference type="OrthoDB" id="1057433at2"/>
<organism evidence="2 3">
    <name type="scientific">Prevotella brunnea</name>
    <dbReference type="NCBI Taxonomy" id="2508867"/>
    <lineage>
        <taxon>Bacteria</taxon>
        <taxon>Pseudomonadati</taxon>
        <taxon>Bacteroidota</taxon>
        <taxon>Bacteroidia</taxon>
        <taxon>Bacteroidales</taxon>
        <taxon>Prevotellaceae</taxon>
        <taxon>Prevotella</taxon>
    </lineage>
</organism>
<dbReference type="EMBL" id="SDIK01000044">
    <property type="protein sequence ID" value="TXJ62085.1"/>
    <property type="molecule type" value="Genomic_DNA"/>
</dbReference>
<feature type="signal peptide" evidence="1">
    <location>
        <begin position="1"/>
        <end position="25"/>
    </location>
</feature>
<comment type="caution">
    <text evidence="2">The sequence shown here is derived from an EMBL/GenBank/DDBJ whole genome shotgun (WGS) entry which is preliminary data.</text>
</comment>
<evidence type="ECO:0000313" key="2">
    <source>
        <dbReference type="EMBL" id="TXJ62085.1"/>
    </source>
</evidence>
<sequence>MNKITYSLLALILAFMSMRSTSAQTANGTPWMGHAIDPTQKQFYLIDKDGKNNSITQENTLYLVNVAACKEAGNSRIFFNQGGHWGTEASLFEIGIPVWLVHRGTGTKGSAIVELIGDYQHPDAADGNHIGVITGSSDPSHQTGDDLGVYIDRLRGENETAAYVGTDWELFKDDNKNNEYYIRAKNVGTDRFGTYYLTYANSGKTGARKYVIGTERFASGTKYRKDANRWVIVTRKDLIDRFEETPGSYRDLADASFLIYDQNLSRENGAEAAWITNIPEGSTATVRVGNLHSSRAEHKSTEGDHKSFTPLTETDKQYTSYPTGYPSGVYPPYNVMYGQFYNGEIKGGVGQFYQYTQKIQKAGLYMISCQGFYKPGDGSKKQYAGLATNSFTAIPTGNPEVPYQKQYVQMTGAAFPLWKEGGPTNLTESGMTFYANKDNYITKSIVWANEGDYIEFGVMVENQTSNPAEDWAVFDNFQMKYLGGLFPMFENFENMIPYNAFGDQQFQTMALLRNFQINKWNSFIVPVDLNKDQIYTAFGNNVKLAKLKGLDHEGKNIAFETVDIDAIGWDDIAIHKNKAYLIMPMKDGERYLEITWPPLAEALGKETVKTTGPHYFLPGVSLNTSDITAMNGESYRMADGKTITLKTNFFYSNDSNTEHGKIQASPDNFIYVMNKGALTRYQHPFALKGTRWYLEYTEDQPGGAKILITDPTKPNPTSIETLKEANEKGNNRTAKGIYDINGRKVSNGSSTEDLPVGIFVVDGKKIVVY</sequence>
<feature type="chain" id="PRO_5022806064" evidence="1">
    <location>
        <begin position="26"/>
        <end position="769"/>
    </location>
</feature>
<keyword evidence="1" id="KW-0732">Signal</keyword>